<name>A0A498CTP9_9GAMM</name>
<proteinExistence type="predicted"/>
<reference evidence="2 3" key="1">
    <citation type="submission" date="2018-09" db="EMBL/GenBank/DDBJ databases">
        <title>The draft genome of Acinetobacter sp. strains.</title>
        <authorList>
            <person name="Qin J."/>
            <person name="Feng Y."/>
            <person name="Zong Z."/>
        </authorList>
    </citation>
    <scope>NUCLEOTIDE SEQUENCE [LARGE SCALE GENOMIC DNA]</scope>
    <source>
        <strain evidence="2 3">WCHAc060003</strain>
    </source>
</reference>
<evidence type="ECO:0000313" key="2">
    <source>
        <dbReference type="EMBL" id="RLL30746.1"/>
    </source>
</evidence>
<dbReference type="Proteomes" id="UP000267166">
    <property type="component" value="Unassembled WGS sequence"/>
</dbReference>
<dbReference type="RefSeq" id="WP_121594911.1">
    <property type="nucleotide sequence ID" value="NZ_RCHD01000051.1"/>
</dbReference>
<protein>
    <recommendedName>
        <fullName evidence="1">Tip attachment protein J domain-containing protein</fullName>
    </recommendedName>
</protein>
<comment type="caution">
    <text evidence="2">The sequence shown here is derived from an EMBL/GenBank/DDBJ whole genome shotgun (WGS) entry which is preliminary data.</text>
</comment>
<organism evidence="2 3">
    <name type="scientific">Acinetobacter cumulans</name>
    <dbReference type="NCBI Taxonomy" id="2136182"/>
    <lineage>
        <taxon>Bacteria</taxon>
        <taxon>Pseudomonadati</taxon>
        <taxon>Pseudomonadota</taxon>
        <taxon>Gammaproteobacteria</taxon>
        <taxon>Moraxellales</taxon>
        <taxon>Moraxellaceae</taxon>
        <taxon>Acinetobacter</taxon>
    </lineage>
</organism>
<feature type="domain" description="Tip attachment protein J" evidence="1">
    <location>
        <begin position="365"/>
        <end position="502"/>
    </location>
</feature>
<dbReference type="EMBL" id="RCHD01000051">
    <property type="protein sequence ID" value="RLL30746.1"/>
    <property type="molecule type" value="Genomic_DNA"/>
</dbReference>
<evidence type="ECO:0000313" key="3">
    <source>
        <dbReference type="Proteomes" id="UP000267166"/>
    </source>
</evidence>
<evidence type="ECO:0000259" key="1">
    <source>
        <dbReference type="Pfam" id="PF13550"/>
    </source>
</evidence>
<dbReference type="InterPro" id="IPR032876">
    <property type="entry name" value="J_dom"/>
</dbReference>
<accession>A0A498CTP9</accession>
<gene>
    <name evidence="2" type="ORF">D9K80_15685</name>
</gene>
<dbReference type="Pfam" id="PF13550">
    <property type="entry name" value="Phage-tail_3"/>
    <property type="match status" value="1"/>
</dbReference>
<sequence length="900" mass="100042">MAKKKKQTIDYRYRASAHAVLCHGPVDSITKISFQDKDAYLNEESENKNITVDKPALFGGDEQAGGVQGGIELHFGAHDQPKSTKLQEICSSISDAFGGLISAYRGVVSVVFDNFYYGTSPQFPESTWRVKRIHTRHDGQLQWYDEKAEILPTYFEKSVISNYKYLVIDGISSLSQLFDYASIEYDDSHWSSALGPYGAMRGHAWPSANTGVEPKIGRAIVVREEIFINDPALTGDILINVKHDDGGVLYFNGQKVNFTSGDEQGSYAAITTSMMQVGRNVLFVGAVDGVPSGSDIGIYLGVSYSTLSQTAIEADINPAHIIRECLTNPVWGIGVVDADIDDMSFRKSADTLYTEKMGMSIKWDDSTSIEEFIDIIKKHINAELYFDKSDAKWKLYLIRADYNANDLDHLNESHVQNLEFERRTLAECINSVTLTYWDRERSKDSTVTVQDIARIAQQGGVVSQSVEYRGFTNSELASRIAYRELQTLSANLASVSFDVTESQVQNWHLGKPFKLSDISYGLSGAIFRVKEMRFGDGINNTVSIDAVEDSFSSPMQSIVEYVPPIKTSYNAKDATAIAFEVPYIELVEQYGQDEIDAKLEKNPDLSFVGMAAIRPNNSHINAALFSDAGAGYDEVSSLDFCPAAELKTAISYTDSVLNLQNVRELNLISAGNRLQIGNELMSIVSYDAAAKTLTVKRGVFDTVPAQQAAGQILYVWDNYSGLDSTEYLSGEAVSLKALTQTNADQLSIAEATAHDITCSARAIRPYPPANVKINGEYYPAEIEKDLVLTWVDRNRLQQTGGDPLSYFESRLTAEMDTLYQLVLIERDENNIEVRTQNLSIGAVNTFTFATSAMHVNTRTIQIVLRSLRDSYESYQAFDYTVELSQFFSAPYDLTVEFKND</sequence>
<dbReference type="AlphaFoldDB" id="A0A498CTP9"/>